<gene>
    <name evidence="3" type="ORF">HanXRQr2_Chr11g0511141</name>
</gene>
<evidence type="ECO:0000259" key="2">
    <source>
        <dbReference type="Pfam" id="PF01210"/>
    </source>
</evidence>
<dbReference type="PANTHER" id="PTHR11728">
    <property type="entry name" value="GLYCEROL-3-PHOSPHATE DEHYDROGENASE"/>
    <property type="match status" value="1"/>
</dbReference>
<dbReference type="EMBL" id="MNCJ02000326">
    <property type="protein sequence ID" value="KAF5783720.1"/>
    <property type="molecule type" value="Genomic_DNA"/>
</dbReference>
<keyword evidence="1" id="KW-0520">NAD</keyword>
<dbReference type="GO" id="GO:0141152">
    <property type="term" value="F:glycerol-3-phosphate dehydrogenase (NAD+) activity"/>
    <property type="evidence" value="ECO:0007669"/>
    <property type="project" value="UniProtKB-EC"/>
</dbReference>
<dbReference type="Proteomes" id="UP000215914">
    <property type="component" value="Unassembled WGS sequence"/>
</dbReference>
<evidence type="ECO:0000313" key="4">
    <source>
        <dbReference type="Proteomes" id="UP000215914"/>
    </source>
</evidence>
<dbReference type="SUPFAM" id="SSF51735">
    <property type="entry name" value="NAD(P)-binding Rossmann-fold domains"/>
    <property type="match status" value="1"/>
</dbReference>
<reference evidence="3" key="2">
    <citation type="submission" date="2020-06" db="EMBL/GenBank/DDBJ databases">
        <title>Helianthus annuus Genome sequencing and assembly Release 2.</title>
        <authorList>
            <person name="Gouzy J."/>
            <person name="Langlade N."/>
            <person name="Munos S."/>
        </authorList>
    </citation>
    <scope>NUCLEOTIDE SEQUENCE</scope>
    <source>
        <tissue evidence="3">Leaves</tissue>
    </source>
</reference>
<dbReference type="PANTHER" id="PTHR11728:SF8">
    <property type="entry name" value="GLYCEROL-3-PHOSPHATE DEHYDROGENASE [NAD(+)]-RELATED"/>
    <property type="match status" value="1"/>
</dbReference>
<protein>
    <submittedName>
        <fullName evidence="3">Glycerol-3-phosphate dehydrogenase (NAD(+))</fullName>
        <ecNumber evidence="3">1.1.1.8</ecNumber>
    </submittedName>
</protein>
<feature type="domain" description="Glycerol-3-phosphate dehydrogenase NAD-dependent N-terminal" evidence="2">
    <location>
        <begin position="15"/>
        <end position="84"/>
    </location>
</feature>
<reference evidence="3" key="1">
    <citation type="journal article" date="2017" name="Nature">
        <title>The sunflower genome provides insights into oil metabolism, flowering and Asterid evolution.</title>
        <authorList>
            <person name="Badouin H."/>
            <person name="Gouzy J."/>
            <person name="Grassa C.J."/>
            <person name="Murat F."/>
            <person name="Staton S.E."/>
            <person name="Cottret L."/>
            <person name="Lelandais-Briere C."/>
            <person name="Owens G.L."/>
            <person name="Carrere S."/>
            <person name="Mayjonade B."/>
            <person name="Legrand L."/>
            <person name="Gill N."/>
            <person name="Kane N.C."/>
            <person name="Bowers J.E."/>
            <person name="Hubner S."/>
            <person name="Bellec A."/>
            <person name="Berard A."/>
            <person name="Berges H."/>
            <person name="Blanchet N."/>
            <person name="Boniface M.C."/>
            <person name="Brunel D."/>
            <person name="Catrice O."/>
            <person name="Chaidir N."/>
            <person name="Claudel C."/>
            <person name="Donnadieu C."/>
            <person name="Faraut T."/>
            <person name="Fievet G."/>
            <person name="Helmstetter N."/>
            <person name="King M."/>
            <person name="Knapp S.J."/>
            <person name="Lai Z."/>
            <person name="Le Paslier M.C."/>
            <person name="Lippi Y."/>
            <person name="Lorenzon L."/>
            <person name="Mandel J.R."/>
            <person name="Marage G."/>
            <person name="Marchand G."/>
            <person name="Marquand E."/>
            <person name="Bret-Mestries E."/>
            <person name="Morien E."/>
            <person name="Nambeesan S."/>
            <person name="Nguyen T."/>
            <person name="Pegot-Espagnet P."/>
            <person name="Pouilly N."/>
            <person name="Raftis F."/>
            <person name="Sallet E."/>
            <person name="Schiex T."/>
            <person name="Thomas J."/>
            <person name="Vandecasteele C."/>
            <person name="Vares D."/>
            <person name="Vear F."/>
            <person name="Vautrin S."/>
            <person name="Crespi M."/>
            <person name="Mangin B."/>
            <person name="Burke J.M."/>
            <person name="Salse J."/>
            <person name="Munos S."/>
            <person name="Vincourt P."/>
            <person name="Rieseberg L.H."/>
            <person name="Langlade N.B."/>
        </authorList>
    </citation>
    <scope>NUCLEOTIDE SEQUENCE</scope>
    <source>
        <tissue evidence="3">Leaves</tissue>
    </source>
</reference>
<dbReference type="EC" id="1.1.1.8" evidence="3"/>
<dbReference type="Gene3D" id="3.40.50.720">
    <property type="entry name" value="NAD(P)-binding Rossmann-like Domain"/>
    <property type="match status" value="1"/>
</dbReference>
<dbReference type="GO" id="GO:0046168">
    <property type="term" value="P:glycerol-3-phosphate catabolic process"/>
    <property type="evidence" value="ECO:0007669"/>
    <property type="project" value="InterPro"/>
</dbReference>
<dbReference type="Gramene" id="mRNA:HanXRQr2_Chr11g0511141">
    <property type="protein sequence ID" value="mRNA:HanXRQr2_Chr11g0511141"/>
    <property type="gene ID" value="HanXRQr2_Chr11g0511141"/>
</dbReference>
<dbReference type="GO" id="GO:0051287">
    <property type="term" value="F:NAD binding"/>
    <property type="evidence" value="ECO:0007669"/>
    <property type="project" value="InterPro"/>
</dbReference>
<name>A0A9K3HT87_HELAN</name>
<organism evidence="3 4">
    <name type="scientific">Helianthus annuus</name>
    <name type="common">Common sunflower</name>
    <dbReference type="NCBI Taxonomy" id="4232"/>
    <lineage>
        <taxon>Eukaryota</taxon>
        <taxon>Viridiplantae</taxon>
        <taxon>Streptophyta</taxon>
        <taxon>Embryophyta</taxon>
        <taxon>Tracheophyta</taxon>
        <taxon>Spermatophyta</taxon>
        <taxon>Magnoliopsida</taxon>
        <taxon>eudicotyledons</taxon>
        <taxon>Gunneridae</taxon>
        <taxon>Pentapetalae</taxon>
        <taxon>asterids</taxon>
        <taxon>campanulids</taxon>
        <taxon>Asterales</taxon>
        <taxon>Asteraceae</taxon>
        <taxon>Asteroideae</taxon>
        <taxon>Heliantheae alliance</taxon>
        <taxon>Heliantheae</taxon>
        <taxon>Helianthus</taxon>
    </lineage>
</organism>
<evidence type="ECO:0000313" key="3">
    <source>
        <dbReference type="EMBL" id="KAF5783720.1"/>
    </source>
</evidence>
<keyword evidence="4" id="KW-1185">Reference proteome</keyword>
<keyword evidence="3" id="KW-0560">Oxidoreductase</keyword>
<comment type="caution">
    <text evidence="3">The sequence shown here is derived from an EMBL/GenBank/DDBJ whole genome shotgun (WGS) entry which is preliminary data.</text>
</comment>
<sequence length="96" mass="10675">MAPVNNNYEHPPKFKVTIVGSGIWGSVASKLIALTHEVKMWVFEEILPCGEKLTDAINRTNENVKYLLGIKLGHNVVAGPDLENFLIIRAHHLSLC</sequence>
<dbReference type="AlphaFoldDB" id="A0A9K3HT87"/>
<proteinExistence type="predicted"/>
<accession>A0A9K3HT87</accession>
<dbReference type="InterPro" id="IPR011128">
    <property type="entry name" value="G3P_DH_NAD-dep_N"/>
</dbReference>
<dbReference type="InterPro" id="IPR036291">
    <property type="entry name" value="NAD(P)-bd_dom_sf"/>
</dbReference>
<dbReference type="Pfam" id="PF01210">
    <property type="entry name" value="NAD_Gly3P_dh_N"/>
    <property type="match status" value="1"/>
</dbReference>
<evidence type="ECO:0000256" key="1">
    <source>
        <dbReference type="ARBA" id="ARBA00023027"/>
    </source>
</evidence>